<feature type="domain" description="ABM" evidence="2">
    <location>
        <begin position="2"/>
        <end position="93"/>
    </location>
</feature>
<dbReference type="Proteomes" id="UP000233343">
    <property type="component" value="Unassembled WGS sequence"/>
</dbReference>
<dbReference type="AlphaFoldDB" id="A0A2N0ZDJ6"/>
<dbReference type="SUPFAM" id="SSF54909">
    <property type="entry name" value="Dimeric alpha+beta barrel"/>
    <property type="match status" value="1"/>
</dbReference>
<keyword evidence="3" id="KW-0560">Oxidoreductase</keyword>
<dbReference type="RefSeq" id="WP_066188851.1">
    <property type="nucleotide sequence ID" value="NZ_JAFDQP010000001.1"/>
</dbReference>
<dbReference type="NCBIfam" id="NF009840">
    <property type="entry name" value="PRK13315.1"/>
    <property type="match status" value="1"/>
</dbReference>
<gene>
    <name evidence="3" type="ORF">CWS20_17760</name>
</gene>
<keyword evidence="3" id="KW-0503">Monooxygenase</keyword>
<keyword evidence="4" id="KW-1185">Reference proteome</keyword>
<organism evidence="3 4">
    <name type="scientific">Cytobacillus horneckiae</name>
    <dbReference type="NCBI Taxonomy" id="549687"/>
    <lineage>
        <taxon>Bacteria</taxon>
        <taxon>Bacillati</taxon>
        <taxon>Bacillota</taxon>
        <taxon>Bacilli</taxon>
        <taxon>Bacillales</taxon>
        <taxon>Bacillaceae</taxon>
        <taxon>Cytobacillus</taxon>
    </lineage>
</organism>
<evidence type="ECO:0000313" key="3">
    <source>
        <dbReference type="EMBL" id="PKG27574.1"/>
    </source>
</evidence>
<dbReference type="InterPro" id="IPR011008">
    <property type="entry name" value="Dimeric_a/b-barrel"/>
</dbReference>
<dbReference type="InterPro" id="IPR050404">
    <property type="entry name" value="Heme-degrading_MO"/>
</dbReference>
<dbReference type="PANTHER" id="PTHR34474:SF4">
    <property type="entry name" value="HEME OXYGENASE (STAPHYLOBILIN-PRODUCING) 1"/>
    <property type="match status" value="1"/>
</dbReference>
<feature type="region of interest" description="Disordered" evidence="1">
    <location>
        <begin position="74"/>
        <end position="94"/>
    </location>
</feature>
<feature type="compositionally biased region" description="Basic and acidic residues" evidence="1">
    <location>
        <begin position="74"/>
        <end position="89"/>
    </location>
</feature>
<dbReference type="InterPro" id="IPR007138">
    <property type="entry name" value="ABM_dom"/>
</dbReference>
<dbReference type="PROSITE" id="PS51725">
    <property type="entry name" value="ABM"/>
    <property type="match status" value="1"/>
</dbReference>
<dbReference type="EC" id="1.14.14.18" evidence="3"/>
<evidence type="ECO:0000256" key="1">
    <source>
        <dbReference type="SAM" id="MobiDB-lite"/>
    </source>
</evidence>
<dbReference type="PANTHER" id="PTHR34474">
    <property type="entry name" value="SIGNAL TRANSDUCTION PROTEIN TRAP"/>
    <property type="match status" value="1"/>
</dbReference>
<name>A0A2N0ZDJ6_9BACI</name>
<protein>
    <submittedName>
        <fullName evidence="3">Heme-degrading monooxygenase IsdG</fullName>
        <ecNumber evidence="3">1.14.14.18</ecNumber>
    </submittedName>
</protein>
<proteinExistence type="predicted"/>
<comment type="caution">
    <text evidence="3">The sequence shown here is derived from an EMBL/GenBank/DDBJ whole genome shotgun (WGS) entry which is preliminary data.</text>
</comment>
<evidence type="ECO:0000313" key="4">
    <source>
        <dbReference type="Proteomes" id="UP000233343"/>
    </source>
</evidence>
<dbReference type="Pfam" id="PF03992">
    <property type="entry name" value="ABM"/>
    <property type="match status" value="1"/>
</dbReference>
<accession>A0A2N0ZDJ6</accession>
<dbReference type="Gene3D" id="3.30.70.100">
    <property type="match status" value="1"/>
</dbReference>
<sequence>MYVVTNRIKMKPGFAERMAPNFTKPGPLQEMKGFVKVETVITQSLTDYDELSVNMYWEDLESFQAWKESDIFKQAHHRPEPKPGEEPKESPMISSEIIIGKVATTVEAISNK</sequence>
<evidence type="ECO:0000259" key="2">
    <source>
        <dbReference type="PROSITE" id="PS51725"/>
    </source>
</evidence>
<reference evidence="3 4" key="1">
    <citation type="journal article" date="2010" name="Int. J. Syst. Evol. Microbiol.">
        <title>Bacillus horneckiae sp. nov., isolated from a spacecraft-assembly clean room.</title>
        <authorList>
            <person name="Vaishampayan P."/>
            <person name="Probst A."/>
            <person name="Krishnamurthi S."/>
            <person name="Ghosh S."/>
            <person name="Osman S."/>
            <person name="McDowall A."/>
            <person name="Ruckmani A."/>
            <person name="Mayilraj S."/>
            <person name="Venkateswaran K."/>
        </authorList>
    </citation>
    <scope>NUCLEOTIDE SEQUENCE [LARGE SCALE GENOMIC DNA]</scope>
    <source>
        <strain evidence="4">1PO1SC</strain>
    </source>
</reference>
<dbReference type="EMBL" id="PISD01000040">
    <property type="protein sequence ID" value="PKG27574.1"/>
    <property type="molecule type" value="Genomic_DNA"/>
</dbReference>
<dbReference type="GO" id="GO:0004392">
    <property type="term" value="F:heme oxygenase (decyclizing) activity"/>
    <property type="evidence" value="ECO:0007669"/>
    <property type="project" value="UniProtKB-EC"/>
</dbReference>